<dbReference type="EMBL" id="JAUSYP010000001">
    <property type="protein sequence ID" value="MDQ0749992.1"/>
    <property type="molecule type" value="Genomic_DNA"/>
</dbReference>
<proteinExistence type="predicted"/>
<name>A0ABU0QRI0_9ACTN</name>
<keyword evidence="1" id="KW-0812">Transmembrane</keyword>
<keyword evidence="1" id="KW-0472">Membrane</keyword>
<dbReference type="Proteomes" id="UP001232755">
    <property type="component" value="Unassembled WGS sequence"/>
</dbReference>
<protein>
    <recommendedName>
        <fullName evidence="4">Secreted protein</fullName>
    </recommendedName>
</protein>
<keyword evidence="1" id="KW-1133">Transmembrane helix</keyword>
<organism evidence="2 3">
    <name type="scientific">Streptomyces africanus</name>
    <dbReference type="NCBI Taxonomy" id="231024"/>
    <lineage>
        <taxon>Bacteria</taxon>
        <taxon>Bacillati</taxon>
        <taxon>Actinomycetota</taxon>
        <taxon>Actinomycetes</taxon>
        <taxon>Kitasatosporales</taxon>
        <taxon>Streptomycetaceae</taxon>
        <taxon>Streptomyces</taxon>
    </lineage>
</organism>
<evidence type="ECO:0000256" key="1">
    <source>
        <dbReference type="SAM" id="Phobius"/>
    </source>
</evidence>
<evidence type="ECO:0000313" key="3">
    <source>
        <dbReference type="Proteomes" id="UP001232755"/>
    </source>
</evidence>
<accession>A0ABU0QRI0</accession>
<evidence type="ECO:0008006" key="4">
    <source>
        <dbReference type="Google" id="ProtNLM"/>
    </source>
</evidence>
<evidence type="ECO:0000313" key="2">
    <source>
        <dbReference type="EMBL" id="MDQ0749992.1"/>
    </source>
</evidence>
<keyword evidence="3" id="KW-1185">Reference proteome</keyword>
<sequence>MRLPLEPVGYEALMGLTGQLATLLGVALGAVLSMATTMIVEKARWRREQSVRWHERRLSAYAEYAHAVKDLAHRYRRIAVAKGIAASGAAPLEPTDEVLAEVAEAEVQRSALAETVWLLGDVRTNTAAVRLNHCLWHLEWLARELPTRGEGGWDQAYEDFRQARQRFLELARVGLGVRGTRIAEPVPWPPPWKGDLTQDTRR</sequence>
<feature type="transmembrane region" description="Helical" evidence="1">
    <location>
        <begin position="20"/>
        <end position="40"/>
    </location>
</feature>
<reference evidence="2 3" key="1">
    <citation type="submission" date="2023-07" db="EMBL/GenBank/DDBJ databases">
        <title>Comparative genomics of wheat-associated soil bacteria to identify genetic determinants of phenazine resistance.</title>
        <authorList>
            <person name="Mouncey N."/>
        </authorList>
    </citation>
    <scope>NUCLEOTIDE SEQUENCE [LARGE SCALE GENOMIC DNA]</scope>
    <source>
        <strain evidence="2 3">B3I12</strain>
    </source>
</reference>
<gene>
    <name evidence="2" type="ORF">QF034_004223</name>
</gene>
<comment type="caution">
    <text evidence="2">The sequence shown here is derived from an EMBL/GenBank/DDBJ whole genome shotgun (WGS) entry which is preliminary data.</text>
</comment>